<proteinExistence type="predicted"/>
<keyword evidence="3" id="KW-1185">Reference proteome</keyword>
<evidence type="ECO:0000313" key="2">
    <source>
        <dbReference type="EMBL" id="KZP29657.1"/>
    </source>
</evidence>
<name>A0A166SNM7_9AGAM</name>
<gene>
    <name evidence="2" type="ORF">FIBSPDRAFT_851256</name>
</gene>
<sequence length="133" mass="14625">MSRITLSLKRSGHVASKGAYDSDDIPLSTRRRPRSSSFSPRGARGRLPDTQFWIPPVLSPNYSEPASGIQTPEAENVLNHTRDTLAAELHGRLELQKLSPVAGRQPRHAGVHQSCINILPKLQCMCDLCSRAS</sequence>
<accession>A0A166SNM7</accession>
<dbReference type="AlphaFoldDB" id="A0A166SNM7"/>
<dbReference type="Proteomes" id="UP000076532">
    <property type="component" value="Unassembled WGS sequence"/>
</dbReference>
<evidence type="ECO:0000256" key="1">
    <source>
        <dbReference type="SAM" id="MobiDB-lite"/>
    </source>
</evidence>
<organism evidence="2 3">
    <name type="scientific">Athelia psychrophila</name>
    <dbReference type="NCBI Taxonomy" id="1759441"/>
    <lineage>
        <taxon>Eukaryota</taxon>
        <taxon>Fungi</taxon>
        <taxon>Dikarya</taxon>
        <taxon>Basidiomycota</taxon>
        <taxon>Agaricomycotina</taxon>
        <taxon>Agaricomycetes</taxon>
        <taxon>Agaricomycetidae</taxon>
        <taxon>Atheliales</taxon>
        <taxon>Atheliaceae</taxon>
        <taxon>Athelia</taxon>
    </lineage>
</organism>
<dbReference type="EMBL" id="KV417497">
    <property type="protein sequence ID" value="KZP29657.1"/>
    <property type="molecule type" value="Genomic_DNA"/>
</dbReference>
<evidence type="ECO:0000313" key="3">
    <source>
        <dbReference type="Proteomes" id="UP000076532"/>
    </source>
</evidence>
<feature type="region of interest" description="Disordered" evidence="1">
    <location>
        <begin position="1"/>
        <end position="51"/>
    </location>
</feature>
<reference evidence="2 3" key="1">
    <citation type="journal article" date="2016" name="Mol. Biol. Evol.">
        <title>Comparative Genomics of Early-Diverging Mushroom-Forming Fungi Provides Insights into the Origins of Lignocellulose Decay Capabilities.</title>
        <authorList>
            <person name="Nagy L.G."/>
            <person name="Riley R."/>
            <person name="Tritt A."/>
            <person name="Adam C."/>
            <person name="Daum C."/>
            <person name="Floudas D."/>
            <person name="Sun H."/>
            <person name="Yadav J.S."/>
            <person name="Pangilinan J."/>
            <person name="Larsson K.H."/>
            <person name="Matsuura K."/>
            <person name="Barry K."/>
            <person name="Labutti K."/>
            <person name="Kuo R."/>
            <person name="Ohm R.A."/>
            <person name="Bhattacharya S.S."/>
            <person name="Shirouzu T."/>
            <person name="Yoshinaga Y."/>
            <person name="Martin F.M."/>
            <person name="Grigoriev I.V."/>
            <person name="Hibbett D.S."/>
        </authorList>
    </citation>
    <scope>NUCLEOTIDE SEQUENCE [LARGE SCALE GENOMIC DNA]</scope>
    <source>
        <strain evidence="2 3">CBS 109695</strain>
    </source>
</reference>
<protein>
    <submittedName>
        <fullName evidence="2">Uncharacterized protein</fullName>
    </submittedName>
</protein>